<evidence type="ECO:0000256" key="1">
    <source>
        <dbReference type="ARBA" id="ARBA00004123"/>
    </source>
</evidence>
<feature type="compositionally biased region" description="Low complexity" evidence="9">
    <location>
        <begin position="239"/>
        <end position="262"/>
    </location>
</feature>
<dbReference type="CDD" id="cd14277">
    <property type="entry name" value="UBA_UBP2_like"/>
    <property type="match status" value="1"/>
</dbReference>
<name>A0A3Q3WM66_MOLML</name>
<evidence type="ECO:0000256" key="7">
    <source>
        <dbReference type="ARBA" id="ARBA00022553"/>
    </source>
</evidence>
<keyword evidence="5" id="KW-0488">Methylation</keyword>
<evidence type="ECO:0000256" key="4">
    <source>
        <dbReference type="ARBA" id="ARBA00022454"/>
    </source>
</evidence>
<dbReference type="PANTHER" id="PTHR16308:SF19">
    <property type="entry name" value="UBIQUITIN-ASSOCIATED PROTEIN 2"/>
    <property type="match status" value="1"/>
</dbReference>
<dbReference type="SMART" id="SM00165">
    <property type="entry name" value="UBA"/>
    <property type="match status" value="1"/>
</dbReference>
<feature type="region of interest" description="Disordered" evidence="9">
    <location>
        <begin position="318"/>
        <end position="338"/>
    </location>
</feature>
<proteinExistence type="predicted"/>
<dbReference type="GO" id="GO:0005634">
    <property type="term" value="C:nucleus"/>
    <property type="evidence" value="ECO:0007669"/>
    <property type="project" value="UniProtKB-SubCell"/>
</dbReference>
<keyword evidence="4" id="KW-0158">Chromosome</keyword>
<keyword evidence="12" id="KW-1185">Reference proteome</keyword>
<evidence type="ECO:0000259" key="10">
    <source>
        <dbReference type="SMART" id="SM00165"/>
    </source>
</evidence>
<keyword evidence="8" id="KW-0539">Nucleus</keyword>
<sequence>MMSSLGSDKARGPREKALPAATHTSQPQKQIQATAEQIRLAQMIYDKNDADFEDKVNQLMEVTGKNQDECMVALHDCNEDVSRAINFLLESTSDMVTDILSYSLSSHTTGLVAQHICHRCVNDCCTPSKGRPAAVLNRGDCCAIVLAGKAPPNLSQGVPPLLPNQYIMGPGGLLPAYPIYGYEDLHMLQSRLPMDYYGITFPGPTATLSGRDGSLTNNPYSGEVTKFGRNDSTSPAPPTSLAAPQPPQGQSQGQSQGQPHQQAFLPPGYSYTGLPYYPGVPGAMPSAAAFQYGPTMFVPPGGPGPASAKQHSIGLGLGNPSANPLQQQPSGYGQHTFSSGYEELTAGPAGVDYSKGYNSSSQAQAKSAASGPGKGVSVTSSNSGVPDISGSVYNKTQSFDKQGFHAGTPPPFSLPSALGGPGPLNPGAAPGGYAPAPFLHILPHQQPHSQLLHHHLAQDGQVTLTGIFQHGLWHFGGLTNVSSVLRVAPASEASPAACSRRAKSIRQATAAPPTGPTEIAI</sequence>
<feature type="compositionally biased region" description="Polar residues" evidence="9">
    <location>
        <begin position="391"/>
        <end position="400"/>
    </location>
</feature>
<evidence type="ECO:0000313" key="11">
    <source>
        <dbReference type="Ensembl" id="ENSMMOP00000016113.1"/>
    </source>
</evidence>
<comment type="subcellular location">
    <subcellularLocation>
        <location evidence="2">Chromosome</location>
    </subcellularLocation>
    <subcellularLocation>
        <location evidence="3">Cytoplasm</location>
    </subcellularLocation>
    <subcellularLocation>
        <location evidence="1">Nucleus</location>
    </subcellularLocation>
</comment>
<dbReference type="AlphaFoldDB" id="A0A3Q3WM66"/>
<dbReference type="GO" id="GO:0005737">
    <property type="term" value="C:cytoplasm"/>
    <property type="evidence" value="ECO:0007669"/>
    <property type="project" value="UniProtKB-SubCell"/>
</dbReference>
<evidence type="ECO:0000256" key="3">
    <source>
        <dbReference type="ARBA" id="ARBA00004496"/>
    </source>
</evidence>
<dbReference type="InterPro" id="IPR051833">
    <property type="entry name" value="TC-DDR_regulator"/>
</dbReference>
<organism evidence="11 12">
    <name type="scientific">Mola mola</name>
    <name type="common">Ocean sunfish</name>
    <name type="synonym">Tetraodon mola</name>
    <dbReference type="NCBI Taxonomy" id="94237"/>
    <lineage>
        <taxon>Eukaryota</taxon>
        <taxon>Metazoa</taxon>
        <taxon>Chordata</taxon>
        <taxon>Craniata</taxon>
        <taxon>Vertebrata</taxon>
        <taxon>Euteleostomi</taxon>
        <taxon>Actinopterygii</taxon>
        <taxon>Neopterygii</taxon>
        <taxon>Teleostei</taxon>
        <taxon>Neoteleostei</taxon>
        <taxon>Acanthomorphata</taxon>
        <taxon>Eupercaria</taxon>
        <taxon>Tetraodontiformes</taxon>
        <taxon>Molidae</taxon>
        <taxon>Mola</taxon>
    </lineage>
</organism>
<evidence type="ECO:0000256" key="2">
    <source>
        <dbReference type="ARBA" id="ARBA00004286"/>
    </source>
</evidence>
<keyword evidence="7" id="KW-0597">Phosphoprotein</keyword>
<dbReference type="SUPFAM" id="SSF46934">
    <property type="entry name" value="UBA-like"/>
    <property type="match status" value="1"/>
</dbReference>
<evidence type="ECO:0000256" key="5">
    <source>
        <dbReference type="ARBA" id="ARBA00022481"/>
    </source>
</evidence>
<dbReference type="FunFam" id="1.10.8.10:FF:000004">
    <property type="entry name" value="ubiquitin-associated protein 2-like isoform X1"/>
    <property type="match status" value="1"/>
</dbReference>
<evidence type="ECO:0000256" key="6">
    <source>
        <dbReference type="ARBA" id="ARBA00022490"/>
    </source>
</evidence>
<feature type="region of interest" description="Disordered" evidence="9">
    <location>
        <begin position="364"/>
        <end position="430"/>
    </location>
</feature>
<dbReference type="GO" id="GO:0005694">
    <property type="term" value="C:chromosome"/>
    <property type="evidence" value="ECO:0007669"/>
    <property type="project" value="UniProtKB-SubCell"/>
</dbReference>
<dbReference type="PANTHER" id="PTHR16308">
    <property type="entry name" value="UBIQUITIN ASSOCIATED PROTEIN 2-LIKE/LINGERER"/>
    <property type="match status" value="1"/>
</dbReference>
<accession>A0A3Q3WM66</accession>
<feature type="region of interest" description="Disordered" evidence="9">
    <location>
        <begin position="1"/>
        <end position="30"/>
    </location>
</feature>
<reference evidence="11" key="2">
    <citation type="submission" date="2025-09" db="UniProtKB">
        <authorList>
            <consortium name="Ensembl"/>
        </authorList>
    </citation>
    <scope>IDENTIFICATION</scope>
</reference>
<dbReference type="InterPro" id="IPR009060">
    <property type="entry name" value="UBA-like_sf"/>
</dbReference>
<evidence type="ECO:0000256" key="8">
    <source>
        <dbReference type="ARBA" id="ARBA00023242"/>
    </source>
</evidence>
<feature type="compositionally biased region" description="Basic and acidic residues" evidence="9">
    <location>
        <begin position="8"/>
        <end position="17"/>
    </location>
</feature>
<keyword evidence="6" id="KW-0963">Cytoplasm</keyword>
<dbReference type="Proteomes" id="UP000261620">
    <property type="component" value="Unplaced"/>
</dbReference>
<dbReference type="Ensembl" id="ENSMMOT00000016383.1">
    <property type="protein sequence ID" value="ENSMMOP00000016113.1"/>
    <property type="gene ID" value="ENSMMOG00000012305.1"/>
</dbReference>
<feature type="compositionally biased region" description="Polar residues" evidence="9">
    <location>
        <begin position="320"/>
        <end position="338"/>
    </location>
</feature>
<feature type="domain" description="UBA" evidence="10">
    <location>
        <begin position="52"/>
        <end position="90"/>
    </location>
</feature>
<dbReference type="GO" id="GO:0061484">
    <property type="term" value="P:hematopoietic stem cell homeostasis"/>
    <property type="evidence" value="ECO:0007669"/>
    <property type="project" value="UniProtKB-ARBA"/>
</dbReference>
<dbReference type="STRING" id="94237.ENSMMOP00000016113"/>
<evidence type="ECO:0000256" key="9">
    <source>
        <dbReference type="SAM" id="MobiDB-lite"/>
    </source>
</evidence>
<evidence type="ECO:0000313" key="12">
    <source>
        <dbReference type="Proteomes" id="UP000261620"/>
    </source>
</evidence>
<feature type="compositionally biased region" description="Low complexity" evidence="9">
    <location>
        <begin position="364"/>
        <end position="378"/>
    </location>
</feature>
<dbReference type="InterPro" id="IPR015940">
    <property type="entry name" value="UBA"/>
</dbReference>
<dbReference type="Gene3D" id="1.10.8.10">
    <property type="entry name" value="DNA helicase RuvA subunit, C-terminal domain"/>
    <property type="match status" value="1"/>
</dbReference>
<feature type="region of interest" description="Disordered" evidence="9">
    <location>
        <begin position="207"/>
        <end position="265"/>
    </location>
</feature>
<protein>
    <recommendedName>
        <fullName evidence="10">UBA domain-containing protein</fullName>
    </recommendedName>
</protein>
<reference evidence="11" key="1">
    <citation type="submission" date="2025-08" db="UniProtKB">
        <authorList>
            <consortium name="Ensembl"/>
        </authorList>
    </citation>
    <scope>IDENTIFICATION</scope>
</reference>